<dbReference type="Proteomes" id="UP000000267">
    <property type="component" value="Unassembled WGS sequence"/>
</dbReference>
<dbReference type="GO" id="GO:0005788">
    <property type="term" value="C:endoplasmic reticulum lumen"/>
    <property type="evidence" value="ECO:0007669"/>
    <property type="project" value="TreeGrafter"/>
</dbReference>
<dbReference type="GeneID" id="5544721"/>
<dbReference type="CDD" id="cd03002">
    <property type="entry name" value="PDI_a_MPD1_like"/>
    <property type="match status" value="1"/>
</dbReference>
<feature type="region of interest" description="Disordered" evidence="1">
    <location>
        <begin position="302"/>
        <end position="325"/>
    </location>
</feature>
<gene>
    <name evidence="4" type="ORF">Kpol_1064p52</name>
</gene>
<accession>A7TMH6</accession>
<dbReference type="Pfam" id="PF00085">
    <property type="entry name" value="Thioredoxin"/>
    <property type="match status" value="1"/>
</dbReference>
<dbReference type="FunCoup" id="A7TMH6">
    <property type="interactions" value="237"/>
</dbReference>
<reference evidence="4 5" key="1">
    <citation type="journal article" date="2007" name="Proc. Natl. Acad. Sci. U.S.A.">
        <title>Independent sorting-out of thousands of duplicated gene pairs in two yeast species descended from a whole-genome duplication.</title>
        <authorList>
            <person name="Scannell D.R."/>
            <person name="Frank A.C."/>
            <person name="Conant G.C."/>
            <person name="Byrne K.P."/>
            <person name="Woolfit M."/>
            <person name="Wolfe K.H."/>
        </authorList>
    </citation>
    <scope>NUCLEOTIDE SEQUENCE [LARGE SCALE GENOMIC DNA]</scope>
    <source>
        <strain evidence="5">ATCC 22028 / DSM 70294 / BCRC 21397 / CBS 2163 / NBRC 10782 / NRRL Y-8283 / UCD 57-17</strain>
    </source>
</reference>
<dbReference type="GO" id="GO:0034976">
    <property type="term" value="P:response to endoplasmic reticulum stress"/>
    <property type="evidence" value="ECO:0007669"/>
    <property type="project" value="TreeGrafter"/>
</dbReference>
<evidence type="ECO:0000259" key="3">
    <source>
        <dbReference type="PROSITE" id="PS51352"/>
    </source>
</evidence>
<dbReference type="PANTHER" id="PTHR45815:SF3">
    <property type="entry name" value="PROTEIN DISULFIDE-ISOMERASE A6"/>
    <property type="match status" value="1"/>
</dbReference>
<dbReference type="PROSITE" id="PS51352">
    <property type="entry name" value="THIOREDOXIN_2"/>
    <property type="match status" value="1"/>
</dbReference>
<dbReference type="KEGG" id="vpo:Kpol_1064p52"/>
<dbReference type="OMA" id="PWIEQSA"/>
<feature type="signal peptide" evidence="2">
    <location>
        <begin position="1"/>
        <end position="25"/>
    </location>
</feature>
<proteinExistence type="predicted"/>
<feature type="chain" id="PRO_5002715167" description="Thioredoxin domain-containing protein" evidence="2">
    <location>
        <begin position="26"/>
        <end position="325"/>
    </location>
</feature>
<organism evidence="5">
    <name type="scientific">Vanderwaltozyma polyspora (strain ATCC 22028 / DSM 70294 / BCRC 21397 / CBS 2163 / NBRC 10782 / NRRL Y-8283 / UCD 57-17)</name>
    <name type="common">Kluyveromyces polysporus</name>
    <dbReference type="NCBI Taxonomy" id="436907"/>
    <lineage>
        <taxon>Eukaryota</taxon>
        <taxon>Fungi</taxon>
        <taxon>Dikarya</taxon>
        <taxon>Ascomycota</taxon>
        <taxon>Saccharomycotina</taxon>
        <taxon>Saccharomycetes</taxon>
        <taxon>Saccharomycetales</taxon>
        <taxon>Saccharomycetaceae</taxon>
        <taxon>Vanderwaltozyma</taxon>
    </lineage>
</organism>
<evidence type="ECO:0000313" key="4">
    <source>
        <dbReference type="EMBL" id="EDO16570.1"/>
    </source>
</evidence>
<keyword evidence="5" id="KW-1185">Reference proteome</keyword>
<dbReference type="RefSeq" id="XP_001644428.1">
    <property type="nucleotide sequence ID" value="XM_001644378.1"/>
</dbReference>
<dbReference type="InterPro" id="IPR036249">
    <property type="entry name" value="Thioredoxin-like_sf"/>
</dbReference>
<dbReference type="OrthoDB" id="10264505at2759"/>
<dbReference type="HOGENOM" id="CLU_059951_0_0_1"/>
<protein>
    <recommendedName>
        <fullName evidence="3">Thioredoxin domain-containing protein</fullName>
    </recommendedName>
</protein>
<dbReference type="InterPro" id="IPR017937">
    <property type="entry name" value="Thioredoxin_CS"/>
</dbReference>
<dbReference type="EMBL" id="DS480422">
    <property type="protein sequence ID" value="EDO16570.1"/>
    <property type="molecule type" value="Genomic_DNA"/>
</dbReference>
<dbReference type="eggNOG" id="KOG0191">
    <property type="taxonomic scope" value="Eukaryota"/>
</dbReference>
<feature type="compositionally biased region" description="Basic residues" evidence="1">
    <location>
        <begin position="305"/>
        <end position="325"/>
    </location>
</feature>
<dbReference type="PhylomeDB" id="A7TMH6"/>
<dbReference type="AlphaFoldDB" id="A7TMH6"/>
<keyword evidence="2" id="KW-0732">Signal</keyword>
<name>A7TMH6_VANPO</name>
<dbReference type="PRINTS" id="PR00421">
    <property type="entry name" value="THIOREDOXIN"/>
</dbReference>
<evidence type="ECO:0000256" key="2">
    <source>
        <dbReference type="SAM" id="SignalP"/>
    </source>
</evidence>
<evidence type="ECO:0000313" key="5">
    <source>
        <dbReference type="Proteomes" id="UP000000267"/>
    </source>
</evidence>
<dbReference type="InParanoid" id="A7TMH6"/>
<dbReference type="GO" id="GO:0003756">
    <property type="term" value="F:protein disulfide isomerase activity"/>
    <property type="evidence" value="ECO:0007669"/>
    <property type="project" value="EnsemblFungi"/>
</dbReference>
<dbReference type="InterPro" id="IPR013766">
    <property type="entry name" value="Thioredoxin_domain"/>
</dbReference>
<dbReference type="GO" id="GO:0019153">
    <property type="term" value="F:protein-disulfide reductase (glutathione) activity"/>
    <property type="evidence" value="ECO:0007669"/>
    <property type="project" value="EnsemblFungi"/>
</dbReference>
<feature type="domain" description="Thioredoxin" evidence="3">
    <location>
        <begin position="21"/>
        <end position="163"/>
    </location>
</feature>
<dbReference type="STRING" id="436907.A7TMH6"/>
<evidence type="ECO:0000256" key="1">
    <source>
        <dbReference type="SAM" id="MobiDB-lite"/>
    </source>
</evidence>
<dbReference type="GO" id="GO:0006457">
    <property type="term" value="P:protein folding"/>
    <property type="evidence" value="ECO:0007669"/>
    <property type="project" value="EnsemblFungi"/>
</dbReference>
<dbReference type="SUPFAM" id="SSF52833">
    <property type="entry name" value="Thioredoxin-like"/>
    <property type="match status" value="1"/>
</dbReference>
<dbReference type="PANTHER" id="PTHR45815">
    <property type="entry name" value="PROTEIN DISULFIDE-ISOMERASE A6"/>
    <property type="match status" value="1"/>
</dbReference>
<dbReference type="PROSITE" id="PS00194">
    <property type="entry name" value="THIOREDOXIN_1"/>
    <property type="match status" value="1"/>
</dbReference>
<sequence>MLLLLSLQKVLLLWLAGNLIGYVSGSQPSFYTTDTHIMELDSSNFDSVVHNTNYTTLVEFYAPWCGYCQQLKGIMHKVGKKLDGLVQVAAVNCDLGKNKQICGSYKIEGFPTLLVFKPPKIDLTKNPKDRLNFDYHANEMYRGERKLAPIIDFCLSRVKNYVKKISSIKSLQSYLQNGTSPIHGVLFSKKNLVSPTQKSIALDWLGKINFSTIPNDKLKESVIDSKLSKTNPNIAAYLQELIPTQKNNNKSMFVLFDIENDKYYVHEGEDMSKIGISQFIIDTINVKPSEGPLSKRFKYLESVKTNKKRSKKNKKAGKRKNHDEL</sequence>
<dbReference type="Gene3D" id="3.40.30.10">
    <property type="entry name" value="Glutaredoxin"/>
    <property type="match status" value="2"/>
</dbReference>